<accession>A0A4R7CV91</accession>
<sequence>MDTVSIVLFNAAITSIVHLAFRSYFTGYLQKKAENQASKEDIAELTSKVEQAKSSFQKNLEIFKSEVNLQANLRGSHRGEEKNALIDFHGKLNDWIQRLFAIDIHQAKLMTSIEIQQLRREIDSFPHLSVALSKVRLLVLDTEIVQESRNILQIAVDYKSQVEKVLMGLQFAVDEKNNLYQQSLRYEPKDFSTDLHPEFERLGLETDRMIKKINALCDDYWQQGRIVFFLPVRDMDNQYVDKVKKYLSRA</sequence>
<dbReference type="AlphaFoldDB" id="A0A4R7CV91"/>
<dbReference type="EMBL" id="SNZV01000011">
    <property type="protein sequence ID" value="TDS08959.1"/>
    <property type="molecule type" value="Genomic_DNA"/>
</dbReference>
<dbReference type="RefSeq" id="WP_133641903.1">
    <property type="nucleotide sequence ID" value="NZ_SNZV01000011.1"/>
</dbReference>
<dbReference type="OrthoDB" id="2942906at2"/>
<organism evidence="2 3">
    <name type="scientific">Sphingobacterium paludis</name>
    <dbReference type="NCBI Taxonomy" id="1476465"/>
    <lineage>
        <taxon>Bacteria</taxon>
        <taxon>Pseudomonadati</taxon>
        <taxon>Bacteroidota</taxon>
        <taxon>Sphingobacteriia</taxon>
        <taxon>Sphingobacteriales</taxon>
        <taxon>Sphingobacteriaceae</taxon>
        <taxon>Sphingobacterium</taxon>
    </lineage>
</organism>
<keyword evidence="1" id="KW-0175">Coiled coil</keyword>
<evidence type="ECO:0000313" key="3">
    <source>
        <dbReference type="Proteomes" id="UP000294752"/>
    </source>
</evidence>
<proteinExistence type="predicted"/>
<feature type="coiled-coil region" evidence="1">
    <location>
        <begin position="28"/>
        <end position="55"/>
    </location>
</feature>
<keyword evidence="3" id="KW-1185">Reference proteome</keyword>
<reference evidence="2 3" key="1">
    <citation type="submission" date="2019-03" db="EMBL/GenBank/DDBJ databases">
        <title>Genomic Encyclopedia of Type Strains, Phase III (KMG-III): the genomes of soil and plant-associated and newly described type strains.</title>
        <authorList>
            <person name="Whitman W."/>
        </authorList>
    </citation>
    <scope>NUCLEOTIDE SEQUENCE [LARGE SCALE GENOMIC DNA]</scope>
    <source>
        <strain evidence="2 3">CGMCC 1.12801</strain>
    </source>
</reference>
<evidence type="ECO:0000256" key="1">
    <source>
        <dbReference type="SAM" id="Coils"/>
    </source>
</evidence>
<dbReference type="Proteomes" id="UP000294752">
    <property type="component" value="Unassembled WGS sequence"/>
</dbReference>
<gene>
    <name evidence="2" type="ORF">B0I21_11188</name>
</gene>
<comment type="caution">
    <text evidence="2">The sequence shown here is derived from an EMBL/GenBank/DDBJ whole genome shotgun (WGS) entry which is preliminary data.</text>
</comment>
<evidence type="ECO:0000313" key="2">
    <source>
        <dbReference type="EMBL" id="TDS08959.1"/>
    </source>
</evidence>
<protein>
    <submittedName>
        <fullName evidence="2">Uncharacterized protein</fullName>
    </submittedName>
</protein>
<name>A0A4R7CV91_9SPHI</name>